<organism evidence="7 8">
    <name type="scientific">Thermoanaerobaculum aquaticum</name>
    <dbReference type="NCBI Taxonomy" id="1312852"/>
    <lineage>
        <taxon>Bacteria</taxon>
        <taxon>Pseudomonadati</taxon>
        <taxon>Acidobacteriota</taxon>
        <taxon>Thermoanaerobaculia</taxon>
        <taxon>Thermoanaerobaculales</taxon>
        <taxon>Thermoanaerobaculaceae</taxon>
        <taxon>Thermoanaerobaculum</taxon>
    </lineage>
</organism>
<dbReference type="GO" id="GO:1990281">
    <property type="term" value="C:efflux pump complex"/>
    <property type="evidence" value="ECO:0007669"/>
    <property type="project" value="TreeGrafter"/>
</dbReference>
<dbReference type="NCBIfam" id="TIGR01730">
    <property type="entry name" value="RND_mfp"/>
    <property type="match status" value="1"/>
</dbReference>
<reference evidence="7 8" key="1">
    <citation type="submission" date="2014-04" db="EMBL/GenBank/DDBJ databases">
        <title>The Genome Sequence of Thermoanaerobaculum aquaticum MP-01, The First Cultivated Group 23 Acidobacterium.</title>
        <authorList>
            <person name="Stamps B.W."/>
            <person name="Losey N.A."/>
            <person name="Lawson P.A."/>
            <person name="Stevenson B.S."/>
        </authorList>
    </citation>
    <scope>NUCLEOTIDE SEQUENCE [LARGE SCALE GENOMIC DNA]</scope>
    <source>
        <strain evidence="7 8">MP-01</strain>
    </source>
</reference>
<dbReference type="InterPro" id="IPR058627">
    <property type="entry name" value="MdtA-like_C"/>
</dbReference>
<evidence type="ECO:0000259" key="5">
    <source>
        <dbReference type="Pfam" id="PF25917"/>
    </source>
</evidence>
<sequence length="377" mass="40298">MRGKVWGFVLVAAVGGAAAWVFLHNSPPVVVDVARVSRGVVEEIVANTRAGTVKARWRSKLSPQTGGRVVAVPHREGEWVKAGELLLKLDDRVQQAQLQLAEKELKAARFRAQEACEAAELAQREWARGQALASEGVVSAQNLDLLASRRDQLRASCVAAQALVEQAEAQVHVAQAQLALTELLAPFSGVIAELSTEVGEWITPAPPGVPIPPVIDLLDPASLYVVAPIDELDVARVAVGQEVRVSVDPRPGVTFWGKVTKLAPYILDLAEQNRTADVEVEFNAGQDLSGVLPGASADVEIVVSRKENALRIPTSAVGEGKKVLVLEGGRLVERPVTTGLANWQYTEVLSGLAEGEEVVVSRDRPEIKPGVRAVGRP</sequence>
<evidence type="ECO:0000256" key="1">
    <source>
        <dbReference type="ARBA" id="ARBA00004196"/>
    </source>
</evidence>
<keyword evidence="4" id="KW-0175">Coiled coil</keyword>
<name>A0A062XLU4_9BACT</name>
<evidence type="ECO:0000256" key="2">
    <source>
        <dbReference type="ARBA" id="ARBA00009477"/>
    </source>
</evidence>
<comment type="subcellular location">
    <subcellularLocation>
        <location evidence="1">Cell envelope</location>
    </subcellularLocation>
</comment>
<comment type="caution">
    <text evidence="7">The sequence shown here is derived from an EMBL/GenBank/DDBJ whole genome shotgun (WGS) entry which is preliminary data.</text>
</comment>
<feature type="coiled-coil region" evidence="4">
    <location>
        <begin position="150"/>
        <end position="184"/>
    </location>
</feature>
<dbReference type="Gene3D" id="2.40.30.170">
    <property type="match status" value="1"/>
</dbReference>
<comment type="similarity">
    <text evidence="2">Belongs to the membrane fusion protein (MFP) (TC 8.A.1) family.</text>
</comment>
<feature type="coiled-coil region" evidence="4">
    <location>
        <begin position="86"/>
        <end position="118"/>
    </location>
</feature>
<protein>
    <submittedName>
        <fullName evidence="7">Uncharacterized protein</fullName>
    </submittedName>
</protein>
<dbReference type="EMBL" id="JMFG01000020">
    <property type="protein sequence ID" value="KDA53517.1"/>
    <property type="molecule type" value="Genomic_DNA"/>
</dbReference>
<feature type="domain" description="Multidrug resistance protein MdtA-like C-terminal permuted SH3" evidence="6">
    <location>
        <begin position="308"/>
        <end position="362"/>
    </location>
</feature>
<dbReference type="Pfam" id="PF25917">
    <property type="entry name" value="BSH_RND"/>
    <property type="match status" value="1"/>
</dbReference>
<keyword evidence="3" id="KW-0813">Transport</keyword>
<feature type="domain" description="Multidrug resistance protein MdtA-like barrel-sandwich hybrid" evidence="5">
    <location>
        <begin position="61"/>
        <end position="204"/>
    </location>
</feature>
<dbReference type="Pfam" id="PF25967">
    <property type="entry name" value="RND-MFP_C"/>
    <property type="match status" value="1"/>
</dbReference>
<proteinExistence type="inferred from homology"/>
<evidence type="ECO:0000313" key="8">
    <source>
        <dbReference type="Proteomes" id="UP000027284"/>
    </source>
</evidence>
<evidence type="ECO:0000313" key="7">
    <source>
        <dbReference type="EMBL" id="KDA53517.1"/>
    </source>
</evidence>
<dbReference type="InterPro" id="IPR006143">
    <property type="entry name" value="RND_pump_MFP"/>
</dbReference>
<dbReference type="Proteomes" id="UP000027284">
    <property type="component" value="Unassembled WGS sequence"/>
</dbReference>
<evidence type="ECO:0000256" key="4">
    <source>
        <dbReference type="SAM" id="Coils"/>
    </source>
</evidence>
<dbReference type="Gene3D" id="2.40.420.20">
    <property type="match status" value="1"/>
</dbReference>
<dbReference type="AlphaFoldDB" id="A0A062XLU4"/>
<dbReference type="Gene3D" id="2.40.50.100">
    <property type="match status" value="1"/>
</dbReference>
<dbReference type="Gene3D" id="1.10.287.470">
    <property type="entry name" value="Helix hairpin bin"/>
    <property type="match status" value="1"/>
</dbReference>
<keyword evidence="8" id="KW-1185">Reference proteome</keyword>
<evidence type="ECO:0000256" key="3">
    <source>
        <dbReference type="ARBA" id="ARBA00022448"/>
    </source>
</evidence>
<dbReference type="RefSeq" id="WP_038049335.1">
    <property type="nucleotide sequence ID" value="NZ_JMFG01000020.1"/>
</dbReference>
<gene>
    <name evidence="7" type="ORF">EG19_04730</name>
</gene>
<dbReference type="OrthoDB" id="9809068at2"/>
<dbReference type="PANTHER" id="PTHR30469">
    <property type="entry name" value="MULTIDRUG RESISTANCE PROTEIN MDTA"/>
    <property type="match status" value="1"/>
</dbReference>
<evidence type="ECO:0000259" key="6">
    <source>
        <dbReference type="Pfam" id="PF25967"/>
    </source>
</evidence>
<dbReference type="GO" id="GO:0015562">
    <property type="term" value="F:efflux transmembrane transporter activity"/>
    <property type="evidence" value="ECO:0007669"/>
    <property type="project" value="TreeGrafter"/>
</dbReference>
<accession>A0A062XLU4</accession>
<dbReference type="PANTHER" id="PTHR30469:SF15">
    <property type="entry name" value="HLYD FAMILY OF SECRETION PROTEINS"/>
    <property type="match status" value="1"/>
</dbReference>
<dbReference type="SUPFAM" id="SSF111369">
    <property type="entry name" value="HlyD-like secretion proteins"/>
    <property type="match status" value="1"/>
</dbReference>
<dbReference type="STRING" id="1312852.EG19_04730"/>
<dbReference type="InterPro" id="IPR058625">
    <property type="entry name" value="MdtA-like_BSH"/>
</dbReference>